<sequence>MVAKTQAQLAELLLRPPAPAAPIQIHSTSDTASAIPEYDGNVQRNLHDWSAQVERISELAH</sequence>
<dbReference type="AlphaFoldDB" id="A0A9J6H553"/>
<accession>A0A9J6H553</accession>
<dbReference type="OrthoDB" id="10566111at2759"/>
<keyword evidence="2" id="KW-1185">Reference proteome</keyword>
<name>A0A9J6H553_HAELO</name>
<reference evidence="1 2" key="1">
    <citation type="journal article" date="2020" name="Cell">
        <title>Large-Scale Comparative Analyses of Tick Genomes Elucidate Their Genetic Diversity and Vector Capacities.</title>
        <authorList>
            <consortium name="Tick Genome and Microbiome Consortium (TIGMIC)"/>
            <person name="Jia N."/>
            <person name="Wang J."/>
            <person name="Shi W."/>
            <person name="Du L."/>
            <person name="Sun Y."/>
            <person name="Zhan W."/>
            <person name="Jiang J.F."/>
            <person name="Wang Q."/>
            <person name="Zhang B."/>
            <person name="Ji P."/>
            <person name="Bell-Sakyi L."/>
            <person name="Cui X.M."/>
            <person name="Yuan T.T."/>
            <person name="Jiang B.G."/>
            <person name="Yang W.F."/>
            <person name="Lam T.T."/>
            <person name="Chang Q.C."/>
            <person name="Ding S.J."/>
            <person name="Wang X.J."/>
            <person name="Zhu J.G."/>
            <person name="Ruan X.D."/>
            <person name="Zhao L."/>
            <person name="Wei J.T."/>
            <person name="Ye R.Z."/>
            <person name="Que T.C."/>
            <person name="Du C.H."/>
            <person name="Zhou Y.H."/>
            <person name="Cheng J.X."/>
            <person name="Dai P.F."/>
            <person name="Guo W.B."/>
            <person name="Han X.H."/>
            <person name="Huang E.J."/>
            <person name="Li L.F."/>
            <person name="Wei W."/>
            <person name="Gao Y.C."/>
            <person name="Liu J.Z."/>
            <person name="Shao H.Z."/>
            <person name="Wang X."/>
            <person name="Wang C.C."/>
            <person name="Yang T.C."/>
            <person name="Huo Q.B."/>
            <person name="Li W."/>
            <person name="Chen H.Y."/>
            <person name="Chen S.E."/>
            <person name="Zhou L.G."/>
            <person name="Ni X.B."/>
            <person name="Tian J.H."/>
            <person name="Sheng Y."/>
            <person name="Liu T."/>
            <person name="Pan Y.S."/>
            <person name="Xia L.Y."/>
            <person name="Li J."/>
            <person name="Zhao F."/>
            <person name="Cao W.C."/>
        </authorList>
    </citation>
    <scope>NUCLEOTIDE SEQUENCE [LARGE SCALE GENOMIC DNA]</scope>
    <source>
        <strain evidence="1">HaeL-2018</strain>
    </source>
</reference>
<dbReference type="Proteomes" id="UP000821853">
    <property type="component" value="Chromosome 9"/>
</dbReference>
<evidence type="ECO:0000313" key="2">
    <source>
        <dbReference type="Proteomes" id="UP000821853"/>
    </source>
</evidence>
<proteinExistence type="predicted"/>
<dbReference type="VEuPathDB" id="VectorBase:HLOH_055933"/>
<organism evidence="1 2">
    <name type="scientific">Haemaphysalis longicornis</name>
    <name type="common">Bush tick</name>
    <dbReference type="NCBI Taxonomy" id="44386"/>
    <lineage>
        <taxon>Eukaryota</taxon>
        <taxon>Metazoa</taxon>
        <taxon>Ecdysozoa</taxon>
        <taxon>Arthropoda</taxon>
        <taxon>Chelicerata</taxon>
        <taxon>Arachnida</taxon>
        <taxon>Acari</taxon>
        <taxon>Parasitiformes</taxon>
        <taxon>Ixodida</taxon>
        <taxon>Ixodoidea</taxon>
        <taxon>Ixodidae</taxon>
        <taxon>Haemaphysalinae</taxon>
        <taxon>Haemaphysalis</taxon>
    </lineage>
</organism>
<dbReference type="EMBL" id="JABSTR010000011">
    <property type="protein sequence ID" value="KAH9381796.1"/>
    <property type="molecule type" value="Genomic_DNA"/>
</dbReference>
<evidence type="ECO:0000313" key="1">
    <source>
        <dbReference type="EMBL" id="KAH9381796.1"/>
    </source>
</evidence>
<comment type="caution">
    <text evidence="1">The sequence shown here is derived from an EMBL/GenBank/DDBJ whole genome shotgun (WGS) entry which is preliminary data.</text>
</comment>
<gene>
    <name evidence="1" type="ORF">HPB48_009796</name>
</gene>
<protein>
    <submittedName>
        <fullName evidence="1">Uncharacterized protein</fullName>
    </submittedName>
</protein>